<dbReference type="EMBL" id="JAHLZF010000003">
    <property type="protein sequence ID" value="MBU6080104.1"/>
    <property type="molecule type" value="Genomic_DNA"/>
</dbReference>
<keyword evidence="7" id="KW-0032">Aminotransferase</keyword>
<dbReference type="GO" id="GO:0008483">
    <property type="term" value="F:transaminase activity"/>
    <property type="evidence" value="ECO:0007669"/>
    <property type="project" value="UniProtKB-KW"/>
</dbReference>
<dbReference type="InterPro" id="IPR000310">
    <property type="entry name" value="Orn/Lys/Arg_deCO2ase_major_dom"/>
</dbReference>
<keyword evidence="7" id="KW-0808">Transferase</keyword>
<dbReference type="CDD" id="cd00615">
    <property type="entry name" value="Orn_deC_like"/>
    <property type="match status" value="1"/>
</dbReference>
<keyword evidence="2" id="KW-0210">Decarboxylase</keyword>
<accession>A0ABS6GLV1</accession>
<evidence type="ECO:0000313" key="7">
    <source>
        <dbReference type="EMBL" id="MBU6080104.1"/>
    </source>
</evidence>
<evidence type="ECO:0000256" key="1">
    <source>
        <dbReference type="ARBA" id="ARBA00001933"/>
    </source>
</evidence>
<evidence type="ECO:0000259" key="6">
    <source>
        <dbReference type="Pfam" id="PF03711"/>
    </source>
</evidence>
<dbReference type="RefSeq" id="WP_216686829.1">
    <property type="nucleotide sequence ID" value="NZ_CAUPKR010000021.1"/>
</dbReference>
<keyword evidence="4" id="KW-0456">Lyase</keyword>
<dbReference type="Pfam" id="PF03711">
    <property type="entry name" value="OKR_DC_1_C"/>
    <property type="match status" value="1"/>
</dbReference>
<evidence type="ECO:0000256" key="3">
    <source>
        <dbReference type="ARBA" id="ARBA00022898"/>
    </source>
</evidence>
<dbReference type="InterPro" id="IPR008286">
    <property type="entry name" value="Prn/Lys/Arg_de-COase_C"/>
</dbReference>
<evidence type="ECO:0000259" key="5">
    <source>
        <dbReference type="Pfam" id="PF01276"/>
    </source>
</evidence>
<dbReference type="PANTHER" id="PTHR43277">
    <property type="entry name" value="ARGININE DECARBOXYLASE"/>
    <property type="match status" value="1"/>
</dbReference>
<comment type="caution">
    <text evidence="7">The sequence shown here is derived from an EMBL/GenBank/DDBJ whole genome shotgun (WGS) entry which is preliminary data.</text>
</comment>
<keyword evidence="8" id="KW-1185">Reference proteome</keyword>
<proteinExistence type="predicted"/>
<evidence type="ECO:0000256" key="4">
    <source>
        <dbReference type="ARBA" id="ARBA00023239"/>
    </source>
</evidence>
<evidence type="ECO:0000313" key="8">
    <source>
        <dbReference type="Proteomes" id="UP000812672"/>
    </source>
</evidence>
<comment type="cofactor">
    <cofactor evidence="1">
        <name>pyridoxal 5'-phosphate</name>
        <dbReference type="ChEBI" id="CHEBI:597326"/>
    </cofactor>
</comment>
<dbReference type="Pfam" id="PF01276">
    <property type="entry name" value="OKR_DC_1"/>
    <property type="match status" value="1"/>
</dbReference>
<feature type="domain" description="Orn/Lys/Arg decarboxylase C-terminal" evidence="6">
    <location>
        <begin position="396"/>
        <end position="448"/>
    </location>
</feature>
<keyword evidence="3" id="KW-0663">Pyridoxal phosphate</keyword>
<protein>
    <submittedName>
        <fullName evidence="7">Aminotransferase class I/II-fold pyridoxal phosphate-dependent enzyme</fullName>
    </submittedName>
</protein>
<dbReference type="Proteomes" id="UP000812672">
    <property type="component" value="Unassembled WGS sequence"/>
</dbReference>
<organism evidence="7 8">
    <name type="scientific">Allobacillus halotolerans</name>
    <dbReference type="NCBI Taxonomy" id="570278"/>
    <lineage>
        <taxon>Bacteria</taxon>
        <taxon>Bacillati</taxon>
        <taxon>Bacillota</taxon>
        <taxon>Bacilli</taxon>
        <taxon>Bacillales</taxon>
        <taxon>Bacillaceae</taxon>
        <taxon>Allobacillus</taxon>
    </lineage>
</organism>
<evidence type="ECO:0000256" key="2">
    <source>
        <dbReference type="ARBA" id="ARBA00022793"/>
    </source>
</evidence>
<sequence length="478" mass="54290">MDQRQTPLFNRLIEHVDTNPVSFHVPGHKNGRVFPSQKTNPFQEMMPFDLTELSGLDDLHQPEGVIQEAEELAADYFQVERTFFLVNGTTSGNLAMILAACSPGDEILVQRNSHKSIMHALELAGARPIFVSPDDDEQVSRVSVISRETIREAINRFPSIKAVVLTYPDYFGSTYDLERIVELCHEKNLPVLVDEAHGAHFRLGLPFPKSAIDCGADVVVHSAHKTLPALTMGSYLHVCSSKRISPKRIAYYLQMVQTSSPSYAVMASLDLARSFLATRTEKDLKETFSQIRAIREELSSLQNVSIQPIRPGIDDPLKTTLYSNDFDMRDLDGQLQAKGIYAEMVQNNQLLLIHGFYDEQFDYSRLKQAVKSVNTLELNNFHGKIKSRHVKKEIQRLELSYQELHHLDAEWVPWSKAVGRLAAETITPYPPGIPLILQGERIHDKELEVLHSKEKLFQSIQYDGHDLKRGMTVYREQQ</sequence>
<feature type="domain" description="Orn/Lys/Arg decarboxylases family 1 pyridoxal-P attachment site" evidence="5">
    <location>
        <begin position="6"/>
        <end position="308"/>
    </location>
</feature>
<dbReference type="PANTHER" id="PTHR43277:SF3">
    <property type="entry name" value="DECARBOXYLASE, PUTATIVE-RELATED"/>
    <property type="match status" value="1"/>
</dbReference>
<name>A0ABS6GLV1_9BACI</name>
<reference evidence="7 8" key="1">
    <citation type="journal article" date="2011" name="Int. J. Syst. Evol. Microbiol.">
        <title>Allobacillus halotolerans gen. nov., sp. nov. isolated from shrimp paste.</title>
        <authorList>
            <person name="Sheu S.Y."/>
            <person name="Arun A.B."/>
            <person name="Jiang S.R."/>
            <person name="Young C.C."/>
            <person name="Chen W.M."/>
        </authorList>
    </citation>
    <scope>NUCLEOTIDE SEQUENCE [LARGE SCALE GENOMIC DNA]</scope>
    <source>
        <strain evidence="7 8">LMG 24826</strain>
    </source>
</reference>
<dbReference type="InterPro" id="IPR052357">
    <property type="entry name" value="Orn_Lys_Arg_decarboxylase-I"/>
</dbReference>
<gene>
    <name evidence="7" type="ORF">KQ486_03665</name>
</gene>